<evidence type="ECO:0000259" key="5">
    <source>
        <dbReference type="Pfam" id="PF01869"/>
    </source>
</evidence>
<dbReference type="InterPro" id="IPR002731">
    <property type="entry name" value="ATPase_BadF"/>
</dbReference>
<reference evidence="6" key="1">
    <citation type="journal article" date="2014" name="Front. Microbiol.">
        <title>High frequency of phylogenetically diverse reductive dehalogenase-homologous genes in deep subseafloor sedimentary metagenomes.</title>
        <authorList>
            <person name="Kawai M."/>
            <person name="Futagami T."/>
            <person name="Toyoda A."/>
            <person name="Takaki Y."/>
            <person name="Nishi S."/>
            <person name="Hori S."/>
            <person name="Arai W."/>
            <person name="Tsubouchi T."/>
            <person name="Morono Y."/>
            <person name="Uchiyama I."/>
            <person name="Ito T."/>
            <person name="Fujiyama A."/>
            <person name="Inagaki F."/>
            <person name="Takami H."/>
        </authorList>
    </citation>
    <scope>NUCLEOTIDE SEQUENCE</scope>
    <source>
        <strain evidence="6">Expedition CK06-06</strain>
    </source>
</reference>
<dbReference type="InterPro" id="IPR008275">
    <property type="entry name" value="CoA_E_activase_dom"/>
</dbReference>
<comment type="cofactor">
    <cofactor evidence="1">
        <name>[4Fe-4S] cluster</name>
        <dbReference type="ChEBI" id="CHEBI:49883"/>
    </cofactor>
</comment>
<sequence>MVQVSEKVVKDDGKKDAFLGVDVGSVSLKFVLMDTDGNLLTSVFLQNRGSPIDSVKDGMAKLREQIEADDALQEYAICACGTTGSARYLTKAVIGGDIAKTEIIAHAVGAQSEYPDVRTILEIGGQDSKIIILRDGIIVDFAMNSICAAGTGSFLDHQASRLGIPIEDFGDYAIKSKNPLSIAGRCTVFAESDMIHKQNAGYSREDIIAGLCDSLVRNYLNNLTKGKDLDEPVIFQGGVSYNKGIVQAFERHLGCKVVVPRYNVLMGALGMAILVRDHFLQHET</sequence>
<dbReference type="Pfam" id="PF01869">
    <property type="entry name" value="BcrAD_BadFG"/>
    <property type="match status" value="1"/>
</dbReference>
<dbReference type="GO" id="GO:0051536">
    <property type="term" value="F:iron-sulfur cluster binding"/>
    <property type="evidence" value="ECO:0007669"/>
    <property type="project" value="UniProtKB-KW"/>
</dbReference>
<evidence type="ECO:0000256" key="1">
    <source>
        <dbReference type="ARBA" id="ARBA00001966"/>
    </source>
</evidence>
<keyword evidence="2" id="KW-0479">Metal-binding</keyword>
<keyword evidence="3" id="KW-0408">Iron</keyword>
<evidence type="ECO:0000256" key="4">
    <source>
        <dbReference type="ARBA" id="ARBA00023014"/>
    </source>
</evidence>
<accession>X0SB21</accession>
<dbReference type="EMBL" id="BARS01009276">
    <property type="protein sequence ID" value="GAF72371.1"/>
    <property type="molecule type" value="Genomic_DNA"/>
</dbReference>
<proteinExistence type="predicted"/>
<dbReference type="CDD" id="cd24035">
    <property type="entry name" value="ASKHA_NBD_O66634-like_rpt2"/>
    <property type="match status" value="1"/>
</dbReference>
<keyword evidence="4" id="KW-0411">Iron-sulfur</keyword>
<gene>
    <name evidence="6" type="ORF">S01H1_17481</name>
</gene>
<name>X0SB21_9ZZZZ</name>
<dbReference type="SUPFAM" id="SSF53067">
    <property type="entry name" value="Actin-like ATPase domain"/>
    <property type="match status" value="1"/>
</dbReference>
<dbReference type="NCBIfam" id="TIGR00241">
    <property type="entry name" value="CoA_E_activ"/>
    <property type="match status" value="1"/>
</dbReference>
<evidence type="ECO:0000256" key="2">
    <source>
        <dbReference type="ARBA" id="ARBA00022723"/>
    </source>
</evidence>
<evidence type="ECO:0000313" key="6">
    <source>
        <dbReference type="EMBL" id="GAF72371.1"/>
    </source>
</evidence>
<dbReference type="PANTHER" id="PTHR32329">
    <property type="entry name" value="BIFUNCTIONAL PROTEIN [INCLUDES 2-HYDROXYACYL-COA DEHYDRATASE (N-TER) AND ITS ACTIVATOR DOMAIN (C_TERM)-RELATED"/>
    <property type="match status" value="1"/>
</dbReference>
<comment type="caution">
    <text evidence="6">The sequence shown here is derived from an EMBL/GenBank/DDBJ whole genome shotgun (WGS) entry which is preliminary data.</text>
</comment>
<dbReference type="Gene3D" id="3.30.420.40">
    <property type="match status" value="2"/>
</dbReference>
<evidence type="ECO:0000256" key="3">
    <source>
        <dbReference type="ARBA" id="ARBA00023004"/>
    </source>
</evidence>
<dbReference type="AlphaFoldDB" id="X0SB21"/>
<feature type="non-terminal residue" evidence="6">
    <location>
        <position position="284"/>
    </location>
</feature>
<dbReference type="InterPro" id="IPR043129">
    <property type="entry name" value="ATPase_NBD"/>
</dbReference>
<dbReference type="PANTHER" id="PTHR32329:SF7">
    <property type="entry name" value="ACTIVATOR OF 2-HYDROXYACYL-COA-HYDRATASE"/>
    <property type="match status" value="1"/>
</dbReference>
<feature type="domain" description="ATPase BadF/BadG/BcrA/BcrD type" evidence="5">
    <location>
        <begin position="19"/>
        <end position="273"/>
    </location>
</feature>
<dbReference type="GO" id="GO:0046872">
    <property type="term" value="F:metal ion binding"/>
    <property type="evidence" value="ECO:0007669"/>
    <property type="project" value="UniProtKB-KW"/>
</dbReference>
<protein>
    <recommendedName>
        <fullName evidence="5">ATPase BadF/BadG/BcrA/BcrD type domain-containing protein</fullName>
    </recommendedName>
</protein>
<organism evidence="6">
    <name type="scientific">marine sediment metagenome</name>
    <dbReference type="NCBI Taxonomy" id="412755"/>
    <lineage>
        <taxon>unclassified sequences</taxon>
        <taxon>metagenomes</taxon>
        <taxon>ecological metagenomes</taxon>
    </lineage>
</organism>
<dbReference type="InterPro" id="IPR051805">
    <property type="entry name" value="Dehydratase_Activator_Redct"/>
</dbReference>